<dbReference type="PANTHER" id="PTHR30086:SF20">
    <property type="entry name" value="ARGININE EXPORTER PROTEIN ARGO-RELATED"/>
    <property type="match status" value="1"/>
</dbReference>
<dbReference type="Proteomes" id="UP000001302">
    <property type="component" value="Chromosome"/>
</dbReference>
<dbReference type="InterPro" id="IPR001123">
    <property type="entry name" value="LeuE-type"/>
</dbReference>
<evidence type="ECO:0000313" key="8">
    <source>
        <dbReference type="Proteomes" id="UP000001302"/>
    </source>
</evidence>
<dbReference type="OrthoDB" id="5638726at2"/>
<keyword evidence="4 6" id="KW-1133">Transmembrane helix</keyword>
<comment type="subcellular location">
    <subcellularLocation>
        <location evidence="1">Cell membrane</location>
        <topology evidence="1">Multi-pass membrane protein</topology>
    </subcellularLocation>
</comment>
<dbReference type="RefSeq" id="WP_013300263.1">
    <property type="nucleotide sequence ID" value="NC_014414.1"/>
</dbReference>
<evidence type="ECO:0000256" key="4">
    <source>
        <dbReference type="ARBA" id="ARBA00022989"/>
    </source>
</evidence>
<dbReference type="eggNOG" id="COG1279">
    <property type="taxonomic scope" value="Bacteria"/>
</dbReference>
<dbReference type="PANTHER" id="PTHR30086">
    <property type="entry name" value="ARGININE EXPORTER PROTEIN ARGO"/>
    <property type="match status" value="1"/>
</dbReference>
<feature type="transmembrane region" description="Helical" evidence="6">
    <location>
        <begin position="143"/>
        <end position="168"/>
    </location>
</feature>
<dbReference type="GO" id="GO:0015171">
    <property type="term" value="F:amino acid transmembrane transporter activity"/>
    <property type="evidence" value="ECO:0007669"/>
    <property type="project" value="TreeGrafter"/>
</dbReference>
<organism evidence="7 8">
    <name type="scientific">Parvularcula bermudensis (strain ATCC BAA-594 / HTCC2503 / KCTC 12087)</name>
    <dbReference type="NCBI Taxonomy" id="314260"/>
    <lineage>
        <taxon>Bacteria</taxon>
        <taxon>Pseudomonadati</taxon>
        <taxon>Pseudomonadota</taxon>
        <taxon>Alphaproteobacteria</taxon>
        <taxon>Parvularculales</taxon>
        <taxon>Parvularculaceae</taxon>
        <taxon>Parvularcula</taxon>
    </lineage>
</organism>
<protein>
    <submittedName>
        <fullName evidence="7">L-lysine exporter, putative</fullName>
    </submittedName>
</protein>
<evidence type="ECO:0000256" key="2">
    <source>
        <dbReference type="ARBA" id="ARBA00022475"/>
    </source>
</evidence>
<evidence type="ECO:0000313" key="7">
    <source>
        <dbReference type="EMBL" id="ADM09289.1"/>
    </source>
</evidence>
<dbReference type="EMBL" id="CP002156">
    <property type="protein sequence ID" value="ADM09289.1"/>
    <property type="molecule type" value="Genomic_DNA"/>
</dbReference>
<feature type="transmembrane region" description="Helical" evidence="6">
    <location>
        <begin position="35"/>
        <end position="61"/>
    </location>
</feature>
<dbReference type="HOGENOM" id="CLU_087840_0_0_5"/>
<keyword evidence="3 6" id="KW-0812">Transmembrane</keyword>
<dbReference type="Pfam" id="PF01810">
    <property type="entry name" value="LysE"/>
    <property type="match status" value="1"/>
</dbReference>
<sequence>MTAALTGFSLFLSLIFAVGPQNAFVLQQGIRREHVLATVLACAVSDTILIFAGIASFGVIVTQAPLVEPLLRYGGATFLIYYGWTKAWSALFRREVLSLSETAPQPLGQTLLTCLTITWLNPSAYLETVVLLGAAAPQTDSSLMFGVGATAASFIFFFFLGFGARLLTQLFRNPNTWRFLDAGLTPRGGPTVALDLAG</sequence>
<dbReference type="AlphaFoldDB" id="E0THJ3"/>
<keyword evidence="8" id="KW-1185">Reference proteome</keyword>
<dbReference type="KEGG" id="pbr:PB2503_06097"/>
<accession>E0THJ3</accession>
<dbReference type="GO" id="GO:0005886">
    <property type="term" value="C:plasma membrane"/>
    <property type="evidence" value="ECO:0007669"/>
    <property type="project" value="UniProtKB-SubCell"/>
</dbReference>
<keyword evidence="2" id="KW-1003">Cell membrane</keyword>
<evidence type="ECO:0000256" key="1">
    <source>
        <dbReference type="ARBA" id="ARBA00004651"/>
    </source>
</evidence>
<evidence type="ECO:0000256" key="6">
    <source>
        <dbReference type="SAM" id="Phobius"/>
    </source>
</evidence>
<evidence type="ECO:0000256" key="5">
    <source>
        <dbReference type="ARBA" id="ARBA00023136"/>
    </source>
</evidence>
<keyword evidence="5 6" id="KW-0472">Membrane</keyword>
<gene>
    <name evidence="7" type="ordered locus">PB2503_06097</name>
</gene>
<evidence type="ECO:0000256" key="3">
    <source>
        <dbReference type="ARBA" id="ARBA00022692"/>
    </source>
</evidence>
<reference evidence="8" key="1">
    <citation type="submission" date="2010-08" db="EMBL/GenBank/DDBJ databases">
        <title>Genome sequence of Parvularcula bermudensis HTCC2503.</title>
        <authorList>
            <person name="Kang D.-M."/>
            <person name="Oh H.-M."/>
            <person name="Cho J.-C."/>
        </authorList>
    </citation>
    <scope>NUCLEOTIDE SEQUENCE [LARGE SCALE GENOMIC DNA]</scope>
    <source>
        <strain evidence="8">ATCC BAA-594 / HTCC2503 / KCTC 12087</strain>
    </source>
</reference>
<proteinExistence type="predicted"/>
<reference evidence="7 8" key="2">
    <citation type="journal article" date="2011" name="J. Bacteriol.">
        <title>Complete genome sequence of strain HTCC2503T of Parvularcula bermudensis, the type species of the order "Parvularculales" in the class Alphaproteobacteria.</title>
        <authorList>
            <person name="Oh H.M."/>
            <person name="Kang I."/>
            <person name="Vergin K.L."/>
            <person name="Kang D."/>
            <person name="Rhee K.H."/>
            <person name="Giovannoni S.J."/>
            <person name="Cho J.C."/>
        </authorList>
    </citation>
    <scope>NUCLEOTIDE SEQUENCE [LARGE SCALE GENOMIC DNA]</scope>
    <source>
        <strain evidence="8">ATCC BAA-594 / HTCC2503 / KCTC 12087</strain>
    </source>
</reference>
<name>E0THJ3_PARBH</name>